<feature type="transmembrane region" description="Helical" evidence="2">
    <location>
        <begin position="160"/>
        <end position="181"/>
    </location>
</feature>
<reference evidence="4" key="1">
    <citation type="journal article" date="2019" name="Int. J. Syst. Evol. Microbiol.">
        <title>The Global Catalogue of Microorganisms (GCM) 10K type strain sequencing project: providing services to taxonomists for standard genome sequencing and annotation.</title>
        <authorList>
            <consortium name="The Broad Institute Genomics Platform"/>
            <consortium name="The Broad Institute Genome Sequencing Center for Infectious Disease"/>
            <person name="Wu L."/>
            <person name="Ma J."/>
        </authorList>
    </citation>
    <scope>NUCLEOTIDE SEQUENCE [LARGE SCALE GENOMIC DNA]</scope>
    <source>
        <strain evidence="4">JCM 17316</strain>
    </source>
</reference>
<keyword evidence="2" id="KW-1133">Transmembrane helix</keyword>
<dbReference type="RefSeq" id="WP_345017903.1">
    <property type="nucleotide sequence ID" value="NZ_BAABDO010000009.1"/>
</dbReference>
<evidence type="ECO:0000256" key="2">
    <source>
        <dbReference type="SAM" id="Phobius"/>
    </source>
</evidence>
<name>A0ABP7Y6G9_9ACTN</name>
<evidence type="ECO:0000256" key="1">
    <source>
        <dbReference type="SAM" id="MobiDB-lite"/>
    </source>
</evidence>
<feature type="region of interest" description="Disordered" evidence="1">
    <location>
        <begin position="1"/>
        <end position="20"/>
    </location>
</feature>
<dbReference type="Proteomes" id="UP001500266">
    <property type="component" value="Unassembled WGS sequence"/>
</dbReference>
<feature type="region of interest" description="Disordered" evidence="1">
    <location>
        <begin position="118"/>
        <end position="153"/>
    </location>
</feature>
<dbReference type="EMBL" id="BAABDO010000009">
    <property type="protein sequence ID" value="GAA4131556.1"/>
    <property type="molecule type" value="Genomic_DNA"/>
</dbReference>
<gene>
    <name evidence="3" type="ORF">GCM10022416_10390</name>
</gene>
<proteinExistence type="predicted"/>
<comment type="caution">
    <text evidence="3">The sequence shown here is derived from an EMBL/GenBank/DDBJ whole genome shotgun (WGS) entry which is preliminary data.</text>
</comment>
<sequence>MMSGDPQARAARRPELDSVTSGDELARLLAEQYARADASLRELELRASRAGGARLPRATCSDMLAGRRFPKKAVMVAFLRACRVPEEQIPDWERAWERVKIAQMSAAQAARMRLAEADRDGAAPLRHSGEPEGGGAAARRNTGPLTGAPAGGRRPAWRRIAASVGLAAVAGVAAAIAYSTLIGTGAPHHHTLIDDGRAFGGGGSSRFTVTVDPAHTEIRLTRRLDAAVARQTATVTVDGSLAAVWQPLHGESQGWKEQSVVLPAALTAGRSRLTITNTFVSSALDFNEFAYFVDQKVGGAWSRADTVDIGPNHPDSEAAHRYRIANQTWYGTRHLRHLK</sequence>
<keyword evidence="4" id="KW-1185">Reference proteome</keyword>
<accession>A0ABP7Y6G9</accession>
<evidence type="ECO:0008006" key="5">
    <source>
        <dbReference type="Google" id="ProtNLM"/>
    </source>
</evidence>
<feature type="compositionally biased region" description="Low complexity" evidence="1">
    <location>
        <begin position="143"/>
        <end position="153"/>
    </location>
</feature>
<keyword evidence="2" id="KW-0812">Transmembrane</keyword>
<protein>
    <recommendedName>
        <fullName evidence="5">XRE family transcriptional regulator</fullName>
    </recommendedName>
</protein>
<evidence type="ECO:0000313" key="3">
    <source>
        <dbReference type="EMBL" id="GAA4131556.1"/>
    </source>
</evidence>
<evidence type="ECO:0000313" key="4">
    <source>
        <dbReference type="Proteomes" id="UP001500266"/>
    </source>
</evidence>
<keyword evidence="2" id="KW-0472">Membrane</keyword>
<organism evidence="3 4">
    <name type="scientific">Actinomadura keratinilytica</name>
    <dbReference type="NCBI Taxonomy" id="547461"/>
    <lineage>
        <taxon>Bacteria</taxon>
        <taxon>Bacillati</taxon>
        <taxon>Actinomycetota</taxon>
        <taxon>Actinomycetes</taxon>
        <taxon>Streptosporangiales</taxon>
        <taxon>Thermomonosporaceae</taxon>
        <taxon>Actinomadura</taxon>
    </lineage>
</organism>